<dbReference type="AlphaFoldDB" id="A0A448XQ89"/>
<organism evidence="2 3">
    <name type="scientific">Protopolystoma xenopodis</name>
    <dbReference type="NCBI Taxonomy" id="117903"/>
    <lineage>
        <taxon>Eukaryota</taxon>
        <taxon>Metazoa</taxon>
        <taxon>Spiralia</taxon>
        <taxon>Lophotrochozoa</taxon>
        <taxon>Platyhelminthes</taxon>
        <taxon>Monogenea</taxon>
        <taxon>Polyopisthocotylea</taxon>
        <taxon>Polystomatidea</taxon>
        <taxon>Polystomatidae</taxon>
        <taxon>Protopolystoma</taxon>
    </lineage>
</organism>
<gene>
    <name evidence="2" type="ORF">PXEA_LOCUS35683</name>
</gene>
<protein>
    <recommendedName>
        <fullName evidence="4">Secreted protein</fullName>
    </recommendedName>
</protein>
<evidence type="ECO:0008006" key="4">
    <source>
        <dbReference type="Google" id="ProtNLM"/>
    </source>
</evidence>
<feature type="chain" id="PRO_5019078992" description="Secreted protein" evidence="1">
    <location>
        <begin position="18"/>
        <end position="73"/>
    </location>
</feature>
<sequence>MASLARLLAAFFTRRAAVVLLPYAFVSSSWRNGSASLAVEDRRSVTCLQLEPCVRLPDDVPTPAAGESSHLSV</sequence>
<dbReference type="EMBL" id="CAAALY010273374">
    <property type="protein sequence ID" value="VEL42243.1"/>
    <property type="molecule type" value="Genomic_DNA"/>
</dbReference>
<comment type="caution">
    <text evidence="2">The sequence shown here is derived from an EMBL/GenBank/DDBJ whole genome shotgun (WGS) entry which is preliminary data.</text>
</comment>
<evidence type="ECO:0000313" key="2">
    <source>
        <dbReference type="EMBL" id="VEL42243.1"/>
    </source>
</evidence>
<dbReference type="Proteomes" id="UP000784294">
    <property type="component" value="Unassembled WGS sequence"/>
</dbReference>
<proteinExistence type="predicted"/>
<evidence type="ECO:0000256" key="1">
    <source>
        <dbReference type="SAM" id="SignalP"/>
    </source>
</evidence>
<reference evidence="2" key="1">
    <citation type="submission" date="2018-11" db="EMBL/GenBank/DDBJ databases">
        <authorList>
            <consortium name="Pathogen Informatics"/>
        </authorList>
    </citation>
    <scope>NUCLEOTIDE SEQUENCE</scope>
</reference>
<evidence type="ECO:0000313" key="3">
    <source>
        <dbReference type="Proteomes" id="UP000784294"/>
    </source>
</evidence>
<accession>A0A448XQ89</accession>
<feature type="signal peptide" evidence="1">
    <location>
        <begin position="1"/>
        <end position="17"/>
    </location>
</feature>
<keyword evidence="1" id="KW-0732">Signal</keyword>
<keyword evidence="3" id="KW-1185">Reference proteome</keyword>
<name>A0A448XQ89_9PLAT</name>